<feature type="non-terminal residue" evidence="1">
    <location>
        <position position="148"/>
    </location>
</feature>
<evidence type="ECO:0000313" key="2">
    <source>
        <dbReference type="Proteomes" id="UP001066276"/>
    </source>
</evidence>
<gene>
    <name evidence="1" type="ORF">NDU88_005518</name>
</gene>
<dbReference type="Proteomes" id="UP001066276">
    <property type="component" value="Chromosome 5"/>
</dbReference>
<dbReference type="EMBL" id="JANPWB010000009">
    <property type="protein sequence ID" value="KAJ1152743.1"/>
    <property type="molecule type" value="Genomic_DNA"/>
</dbReference>
<dbReference type="AlphaFoldDB" id="A0AAV7RP33"/>
<name>A0AAV7RP33_PLEWA</name>
<sequence>SSHCSHKTVYHCLLGRSCLCPSCPSVLIIITLDVWPFLSFLVPPVLTDLWCPSTLSFFPPALGFLAILDPCHPLLGFIATTVIGPGLLDSSSTCSGPPQPAHFDPGPPGIHCPVPLVFQILVDLLTSDHPHSGPATCNDCSALIGYPN</sequence>
<evidence type="ECO:0000313" key="1">
    <source>
        <dbReference type="EMBL" id="KAJ1152743.1"/>
    </source>
</evidence>
<reference evidence="1" key="1">
    <citation type="journal article" date="2022" name="bioRxiv">
        <title>Sequencing and chromosome-scale assembly of the giantPleurodeles waltlgenome.</title>
        <authorList>
            <person name="Brown T."/>
            <person name="Elewa A."/>
            <person name="Iarovenko S."/>
            <person name="Subramanian E."/>
            <person name="Araus A.J."/>
            <person name="Petzold A."/>
            <person name="Susuki M."/>
            <person name="Suzuki K.-i.T."/>
            <person name="Hayashi T."/>
            <person name="Toyoda A."/>
            <person name="Oliveira C."/>
            <person name="Osipova E."/>
            <person name="Leigh N.D."/>
            <person name="Simon A."/>
            <person name="Yun M.H."/>
        </authorList>
    </citation>
    <scope>NUCLEOTIDE SEQUENCE</scope>
    <source>
        <strain evidence="1">20211129_DDA</strain>
        <tissue evidence="1">Liver</tissue>
    </source>
</reference>
<organism evidence="1 2">
    <name type="scientific">Pleurodeles waltl</name>
    <name type="common">Iberian ribbed newt</name>
    <dbReference type="NCBI Taxonomy" id="8319"/>
    <lineage>
        <taxon>Eukaryota</taxon>
        <taxon>Metazoa</taxon>
        <taxon>Chordata</taxon>
        <taxon>Craniata</taxon>
        <taxon>Vertebrata</taxon>
        <taxon>Euteleostomi</taxon>
        <taxon>Amphibia</taxon>
        <taxon>Batrachia</taxon>
        <taxon>Caudata</taxon>
        <taxon>Salamandroidea</taxon>
        <taxon>Salamandridae</taxon>
        <taxon>Pleurodelinae</taxon>
        <taxon>Pleurodeles</taxon>
    </lineage>
</organism>
<accession>A0AAV7RP33</accession>
<comment type="caution">
    <text evidence="1">The sequence shown here is derived from an EMBL/GenBank/DDBJ whole genome shotgun (WGS) entry which is preliminary data.</text>
</comment>
<protein>
    <submittedName>
        <fullName evidence="1">Uncharacterized protein</fullName>
    </submittedName>
</protein>
<keyword evidence="2" id="KW-1185">Reference proteome</keyword>
<feature type="non-terminal residue" evidence="1">
    <location>
        <position position="1"/>
    </location>
</feature>
<proteinExistence type="predicted"/>